<dbReference type="GO" id="GO:0140359">
    <property type="term" value="F:ABC-type transporter activity"/>
    <property type="evidence" value="ECO:0007669"/>
    <property type="project" value="InterPro"/>
</dbReference>
<dbReference type="SUPFAM" id="SSF52540">
    <property type="entry name" value="P-loop containing nucleoside triphosphate hydrolases"/>
    <property type="match status" value="1"/>
</dbReference>
<feature type="signal peptide" evidence="8">
    <location>
        <begin position="1"/>
        <end position="17"/>
    </location>
</feature>
<sequence length="417" mass="45675">MKLFTLLTVLCATSVNAGYYMCHCTQARGVLVPRATKAVCDKIYGATLVNVPNSYDCRLNHEERWTQYFVGACNKRGKVNRFCQGIHLIDAELLILLLNVAANGRMCIAQALMIISVSYLLITAFPFLFDVLWVIMRFYLRTSRQPRFLDLDVKAPIYSQFSETLNGLPTIRAFAWQNDLAPLMREPLAVVLIPVAVALRGCVGAGFAGAALYSIMGLSSAMEATVTVWTIVETSIGAVALVKAIAEQTPPGSWPKTGAITFGNVTAIYSEGLDPVLSGVSFTISPGQRVCISGTSGRNPRSSADQSALTAIPKGLPLTRTSSTLPAPLAFGKLLRHGQKQVFCLGRVILCPLKIVVMDEATRSVDVDTEKNMIEVIRKRLSHTLRTLAEPHFLAHFPDEELIARAMWFSQNLTLYS</sequence>
<dbReference type="InterPro" id="IPR011527">
    <property type="entry name" value="ABC1_TM_dom"/>
</dbReference>
<keyword evidence="8" id="KW-0732">Signal</keyword>
<evidence type="ECO:0000256" key="7">
    <source>
        <dbReference type="SAM" id="Phobius"/>
    </source>
</evidence>
<comment type="caution">
    <text evidence="10">The sequence shown here is derived from an EMBL/GenBank/DDBJ whole genome shotgun (WGS) entry which is preliminary data.</text>
</comment>
<dbReference type="SUPFAM" id="SSF90123">
    <property type="entry name" value="ABC transporter transmembrane region"/>
    <property type="match status" value="1"/>
</dbReference>
<accession>A0AAD9H346</accession>
<evidence type="ECO:0000256" key="1">
    <source>
        <dbReference type="ARBA" id="ARBA00022448"/>
    </source>
</evidence>
<dbReference type="EMBL" id="MU843127">
    <property type="protein sequence ID" value="KAK2021203.1"/>
    <property type="molecule type" value="Genomic_DNA"/>
</dbReference>
<dbReference type="PANTHER" id="PTHR24223">
    <property type="entry name" value="ATP-BINDING CASSETTE SUB-FAMILY C"/>
    <property type="match status" value="1"/>
</dbReference>
<feature type="chain" id="PRO_5041954272" description="ABC transmembrane type-1 domain-containing protein" evidence="8">
    <location>
        <begin position="18"/>
        <end position="417"/>
    </location>
</feature>
<gene>
    <name evidence="10" type="ORF">LX32DRAFT_687912</name>
</gene>
<dbReference type="GO" id="GO:0016020">
    <property type="term" value="C:membrane"/>
    <property type="evidence" value="ECO:0007669"/>
    <property type="project" value="InterPro"/>
</dbReference>
<dbReference type="Proteomes" id="UP001232148">
    <property type="component" value="Unassembled WGS sequence"/>
</dbReference>
<evidence type="ECO:0000256" key="3">
    <source>
        <dbReference type="ARBA" id="ARBA00022741"/>
    </source>
</evidence>
<keyword evidence="3" id="KW-0547">Nucleotide-binding</keyword>
<evidence type="ECO:0000313" key="11">
    <source>
        <dbReference type="Proteomes" id="UP001232148"/>
    </source>
</evidence>
<name>A0AAD9H346_9PEZI</name>
<keyword evidence="2 7" id="KW-0812">Transmembrane</keyword>
<dbReference type="GO" id="GO:0005524">
    <property type="term" value="F:ATP binding"/>
    <property type="evidence" value="ECO:0007669"/>
    <property type="project" value="UniProtKB-KW"/>
</dbReference>
<dbReference type="InterPro" id="IPR036640">
    <property type="entry name" value="ABC1_TM_sf"/>
</dbReference>
<evidence type="ECO:0000256" key="2">
    <source>
        <dbReference type="ARBA" id="ARBA00022692"/>
    </source>
</evidence>
<keyword evidence="5 7" id="KW-1133">Transmembrane helix</keyword>
<keyword evidence="4" id="KW-0067">ATP-binding</keyword>
<proteinExistence type="predicted"/>
<dbReference type="InterPro" id="IPR050173">
    <property type="entry name" value="ABC_transporter_C-like"/>
</dbReference>
<feature type="transmembrane region" description="Helical" evidence="7">
    <location>
        <begin position="188"/>
        <end position="215"/>
    </location>
</feature>
<keyword evidence="6 7" id="KW-0472">Membrane</keyword>
<evidence type="ECO:0000256" key="8">
    <source>
        <dbReference type="SAM" id="SignalP"/>
    </source>
</evidence>
<evidence type="ECO:0000256" key="4">
    <source>
        <dbReference type="ARBA" id="ARBA00022840"/>
    </source>
</evidence>
<feature type="domain" description="ABC transmembrane type-1" evidence="9">
    <location>
        <begin position="131"/>
        <end position="178"/>
    </location>
</feature>
<protein>
    <recommendedName>
        <fullName evidence="9">ABC transmembrane type-1 domain-containing protein</fullName>
    </recommendedName>
</protein>
<dbReference type="PROSITE" id="PS50929">
    <property type="entry name" value="ABC_TM1F"/>
    <property type="match status" value="1"/>
</dbReference>
<evidence type="ECO:0000256" key="5">
    <source>
        <dbReference type="ARBA" id="ARBA00022989"/>
    </source>
</evidence>
<keyword evidence="1" id="KW-0813">Transport</keyword>
<evidence type="ECO:0000256" key="6">
    <source>
        <dbReference type="ARBA" id="ARBA00023136"/>
    </source>
</evidence>
<feature type="transmembrane region" description="Helical" evidence="7">
    <location>
        <begin position="111"/>
        <end position="135"/>
    </location>
</feature>
<evidence type="ECO:0000259" key="9">
    <source>
        <dbReference type="PROSITE" id="PS50929"/>
    </source>
</evidence>
<dbReference type="Gene3D" id="3.40.50.300">
    <property type="entry name" value="P-loop containing nucleotide triphosphate hydrolases"/>
    <property type="match status" value="2"/>
</dbReference>
<dbReference type="Gene3D" id="1.20.1560.10">
    <property type="entry name" value="ABC transporter type 1, transmembrane domain"/>
    <property type="match status" value="1"/>
</dbReference>
<organism evidence="10 11">
    <name type="scientific">Colletotrichum zoysiae</name>
    <dbReference type="NCBI Taxonomy" id="1216348"/>
    <lineage>
        <taxon>Eukaryota</taxon>
        <taxon>Fungi</taxon>
        <taxon>Dikarya</taxon>
        <taxon>Ascomycota</taxon>
        <taxon>Pezizomycotina</taxon>
        <taxon>Sordariomycetes</taxon>
        <taxon>Hypocreomycetidae</taxon>
        <taxon>Glomerellales</taxon>
        <taxon>Glomerellaceae</taxon>
        <taxon>Colletotrichum</taxon>
        <taxon>Colletotrichum graminicola species complex</taxon>
    </lineage>
</organism>
<reference evidence="10" key="1">
    <citation type="submission" date="2021-06" db="EMBL/GenBank/DDBJ databases">
        <title>Comparative genomics, transcriptomics and evolutionary studies reveal genomic signatures of adaptation to plant cell wall in hemibiotrophic fungi.</title>
        <authorList>
            <consortium name="DOE Joint Genome Institute"/>
            <person name="Baroncelli R."/>
            <person name="Diaz J.F."/>
            <person name="Benocci T."/>
            <person name="Peng M."/>
            <person name="Battaglia E."/>
            <person name="Haridas S."/>
            <person name="Andreopoulos W."/>
            <person name="Labutti K."/>
            <person name="Pangilinan J."/>
            <person name="Floch G.L."/>
            <person name="Makela M.R."/>
            <person name="Henrissat B."/>
            <person name="Grigoriev I.V."/>
            <person name="Crouch J.A."/>
            <person name="De Vries R.P."/>
            <person name="Sukno S.A."/>
            <person name="Thon M.R."/>
        </authorList>
    </citation>
    <scope>NUCLEOTIDE SEQUENCE</scope>
    <source>
        <strain evidence="10">MAFF235873</strain>
    </source>
</reference>
<dbReference type="PANTHER" id="PTHR24223:SF399">
    <property type="entry name" value="ABC TRANSPORTER ATNG"/>
    <property type="match status" value="1"/>
</dbReference>
<dbReference type="AlphaFoldDB" id="A0AAD9H346"/>
<evidence type="ECO:0000313" key="10">
    <source>
        <dbReference type="EMBL" id="KAK2021203.1"/>
    </source>
</evidence>
<dbReference type="InterPro" id="IPR027417">
    <property type="entry name" value="P-loop_NTPase"/>
</dbReference>
<keyword evidence="11" id="KW-1185">Reference proteome</keyword>